<dbReference type="Proteomes" id="UP000811282">
    <property type="component" value="Unassembled WGS sequence"/>
</dbReference>
<evidence type="ECO:0000313" key="1">
    <source>
        <dbReference type="EMBL" id="MBT9431201.1"/>
    </source>
</evidence>
<organism evidence="1 2">
    <name type="scientific">Candidatus Sodalis endolongispinus</name>
    <dbReference type="NCBI Taxonomy" id="2812662"/>
    <lineage>
        <taxon>Bacteria</taxon>
        <taxon>Pseudomonadati</taxon>
        <taxon>Pseudomonadota</taxon>
        <taxon>Gammaproteobacteria</taxon>
        <taxon>Enterobacterales</taxon>
        <taxon>Bruguierivoracaceae</taxon>
        <taxon>Sodalis</taxon>
    </lineage>
</organism>
<keyword evidence="2" id="KW-1185">Reference proteome</keyword>
<dbReference type="RefSeq" id="WP_215668357.1">
    <property type="nucleotide sequence ID" value="NZ_JAFJYC010000001.1"/>
</dbReference>
<accession>A0ABS5YAP5</accession>
<comment type="caution">
    <text evidence="1">The sequence shown here is derived from an EMBL/GenBank/DDBJ whole genome shotgun (WGS) entry which is preliminary data.</text>
</comment>
<reference evidence="1 2" key="1">
    <citation type="journal article" date="2021" name="Genome Biol. Evol.">
        <title>The evolution of interdependence in a four-way mealybug symbiosis.</title>
        <authorList>
            <person name="Garber A.I."/>
            <person name="Kupper M."/>
            <person name="Laetsch D.R."/>
            <person name="Weldon S.R."/>
            <person name="Ladinsky M.S."/>
            <person name="Bjorkman P.J."/>
            <person name="McCutcheon J.P."/>
        </authorList>
    </citation>
    <scope>NUCLEOTIDE SEQUENCE [LARGE SCALE GENOMIC DNA]</scope>
    <source>
        <strain evidence="1">SOD</strain>
    </source>
</reference>
<dbReference type="EMBL" id="JAFJYC010000001">
    <property type="protein sequence ID" value="MBT9431201.1"/>
    <property type="molecule type" value="Genomic_DNA"/>
</dbReference>
<sequence>MTINMTSDVCAQRHSDAGGDAGQPVGKVSVPTLPIECGGASRFCPPARLTRIITRQWKASSHAADAVARQLATLPITSCDRPQRRRLGYALTCMLLLSATQAVAEGTLTAQLTAFMQRQFTPAPLSLRVQVMTPAERRLTCAQPLFSLPARTRVMGNLSLRMVCGGQTRYLQVSGAGDRPLSGSGATHCGAPDA</sequence>
<name>A0ABS5YAP5_9GAMM</name>
<evidence type="ECO:0000313" key="2">
    <source>
        <dbReference type="Proteomes" id="UP000811282"/>
    </source>
</evidence>
<protein>
    <submittedName>
        <fullName evidence="1">Uncharacterized protein</fullName>
    </submittedName>
</protein>
<gene>
    <name evidence="1" type="ORF">JZM24_01750</name>
</gene>
<proteinExistence type="predicted"/>